<proteinExistence type="predicted"/>
<dbReference type="RefSeq" id="WP_022331733.1">
    <property type="nucleotide sequence ID" value="NZ_JANGBQ010000024.1"/>
</dbReference>
<reference evidence="1" key="1">
    <citation type="submission" date="2022-06" db="EMBL/GenBank/DDBJ databases">
        <title>Isolation of gut microbiota from human fecal samples.</title>
        <authorList>
            <person name="Pamer E.G."/>
            <person name="Barat B."/>
            <person name="Waligurski E."/>
            <person name="Medina S."/>
            <person name="Paddock L."/>
            <person name="Mostad J."/>
        </authorList>
    </citation>
    <scope>NUCLEOTIDE SEQUENCE</scope>
    <source>
        <strain evidence="1">DFI.6.22</strain>
    </source>
</reference>
<accession>A0AAJ1CGL3</accession>
<sequence length="63" mass="7546">MDNFEIIDFNTLERRKRKAILNHAIKDMDRVAMQRKKEGLEPRGFLLQFNNLIQVEKLHHGNN</sequence>
<comment type="caution">
    <text evidence="1">The sequence shown here is derived from an EMBL/GenBank/DDBJ whole genome shotgun (WGS) entry which is preliminary data.</text>
</comment>
<evidence type="ECO:0000313" key="1">
    <source>
        <dbReference type="EMBL" id="MCQ5083859.1"/>
    </source>
</evidence>
<dbReference type="Proteomes" id="UP001205035">
    <property type="component" value="Unassembled WGS sequence"/>
</dbReference>
<dbReference type="AlphaFoldDB" id="A0AAJ1CGL3"/>
<protein>
    <submittedName>
        <fullName evidence="1">Uncharacterized protein</fullName>
    </submittedName>
</protein>
<evidence type="ECO:0000313" key="2">
    <source>
        <dbReference type="Proteomes" id="UP001205035"/>
    </source>
</evidence>
<gene>
    <name evidence="1" type="ORF">NE651_13300</name>
</gene>
<name>A0AAJ1CGL3_9BACT</name>
<dbReference type="EMBL" id="JANGBQ010000024">
    <property type="protein sequence ID" value="MCQ5083859.1"/>
    <property type="molecule type" value="Genomic_DNA"/>
</dbReference>
<organism evidence="1 2">
    <name type="scientific">Alistipes onderdonkii</name>
    <dbReference type="NCBI Taxonomy" id="328813"/>
    <lineage>
        <taxon>Bacteria</taxon>
        <taxon>Pseudomonadati</taxon>
        <taxon>Bacteroidota</taxon>
        <taxon>Bacteroidia</taxon>
        <taxon>Bacteroidales</taxon>
        <taxon>Rikenellaceae</taxon>
        <taxon>Alistipes</taxon>
    </lineage>
</organism>